<name>A0A179FMC3_METCM</name>
<dbReference type="KEGG" id="pchm:VFPPC_16019"/>
<evidence type="ECO:0000313" key="1">
    <source>
        <dbReference type="EMBL" id="OAQ66400.1"/>
    </source>
</evidence>
<organism evidence="1 2">
    <name type="scientific">Pochonia chlamydosporia 170</name>
    <dbReference type="NCBI Taxonomy" id="1380566"/>
    <lineage>
        <taxon>Eukaryota</taxon>
        <taxon>Fungi</taxon>
        <taxon>Dikarya</taxon>
        <taxon>Ascomycota</taxon>
        <taxon>Pezizomycotina</taxon>
        <taxon>Sordariomycetes</taxon>
        <taxon>Hypocreomycetidae</taxon>
        <taxon>Hypocreales</taxon>
        <taxon>Clavicipitaceae</taxon>
        <taxon>Pochonia</taxon>
    </lineage>
</organism>
<dbReference type="AlphaFoldDB" id="A0A179FMC3"/>
<dbReference type="RefSeq" id="XP_018143487.1">
    <property type="nucleotide sequence ID" value="XM_018293772.1"/>
</dbReference>
<sequence>MLMSKGDVKCMILSSGSTPSVSKATLQTENVIHNQNHCMTASFIDDSPLGVKVSRANPDTSIGCAVGKRRKQLTSTGELSGPLLPIVPKLQARKPHLRD</sequence>
<evidence type="ECO:0000313" key="2">
    <source>
        <dbReference type="Proteomes" id="UP000078397"/>
    </source>
</evidence>
<accession>A0A179FMC3</accession>
<reference evidence="1 2" key="1">
    <citation type="journal article" date="2016" name="PLoS Pathog.">
        <title>Biosynthesis of antibiotic leucinostatins in bio-control fungus Purpureocillium lilacinum and their inhibition on phytophthora revealed by genome mining.</title>
        <authorList>
            <person name="Wang G."/>
            <person name="Liu Z."/>
            <person name="Lin R."/>
            <person name="Li E."/>
            <person name="Mao Z."/>
            <person name="Ling J."/>
            <person name="Yang Y."/>
            <person name="Yin W.B."/>
            <person name="Xie B."/>
        </authorList>
    </citation>
    <scope>NUCLEOTIDE SEQUENCE [LARGE SCALE GENOMIC DNA]</scope>
    <source>
        <strain evidence="1">170</strain>
    </source>
</reference>
<dbReference type="EMBL" id="LSBJ02000004">
    <property type="protein sequence ID" value="OAQ66400.1"/>
    <property type="molecule type" value="Genomic_DNA"/>
</dbReference>
<keyword evidence="2" id="KW-1185">Reference proteome</keyword>
<dbReference type="GeneID" id="28857766"/>
<comment type="caution">
    <text evidence="1">The sequence shown here is derived from an EMBL/GenBank/DDBJ whole genome shotgun (WGS) entry which is preliminary data.</text>
</comment>
<protein>
    <submittedName>
        <fullName evidence="1">Uncharacterized protein</fullName>
    </submittedName>
</protein>
<proteinExistence type="predicted"/>
<dbReference type="Proteomes" id="UP000078397">
    <property type="component" value="Unassembled WGS sequence"/>
</dbReference>
<gene>
    <name evidence="1" type="ORF">VFPPC_16019</name>
</gene>